<keyword evidence="2" id="KW-1185">Reference proteome</keyword>
<accession>A0ABW8EI90</accession>
<dbReference type="InterPro" id="IPR036396">
    <property type="entry name" value="Cyt_P450_sf"/>
</dbReference>
<sequence>MHYCIGAPPARITAGQLLTGFAKRFPDATVKEVAWRKNRTFRGFDRLALDLDGAGR</sequence>
<evidence type="ECO:0000313" key="1">
    <source>
        <dbReference type="EMBL" id="MFJ2821861.1"/>
    </source>
</evidence>
<proteinExistence type="predicted"/>
<dbReference type="Gene3D" id="1.10.630.10">
    <property type="entry name" value="Cytochrome P450"/>
    <property type="match status" value="1"/>
</dbReference>
<gene>
    <name evidence="1" type="ORF">ACIO7M_12170</name>
</gene>
<comment type="caution">
    <text evidence="1">The sequence shown here is derived from an EMBL/GenBank/DDBJ whole genome shotgun (WGS) entry which is preliminary data.</text>
</comment>
<dbReference type="SUPFAM" id="SSF48264">
    <property type="entry name" value="Cytochrome P450"/>
    <property type="match status" value="1"/>
</dbReference>
<reference evidence="1 2" key="1">
    <citation type="submission" date="2024-10" db="EMBL/GenBank/DDBJ databases">
        <title>The Natural Products Discovery Center: Release of the First 8490 Sequenced Strains for Exploring Actinobacteria Biosynthetic Diversity.</title>
        <authorList>
            <person name="Kalkreuter E."/>
            <person name="Kautsar S.A."/>
            <person name="Yang D."/>
            <person name="Bader C.D."/>
            <person name="Teijaro C.N."/>
            <person name="Fluegel L."/>
            <person name="Davis C.M."/>
            <person name="Simpson J.R."/>
            <person name="Lauterbach L."/>
            <person name="Steele A.D."/>
            <person name="Gui C."/>
            <person name="Meng S."/>
            <person name="Li G."/>
            <person name="Viehrig K."/>
            <person name="Ye F."/>
            <person name="Su P."/>
            <person name="Kiefer A.F."/>
            <person name="Nichols A."/>
            <person name="Cepeda A.J."/>
            <person name="Yan W."/>
            <person name="Fan B."/>
            <person name="Jiang Y."/>
            <person name="Adhikari A."/>
            <person name="Zheng C.-J."/>
            <person name="Schuster L."/>
            <person name="Cowan T.M."/>
            <person name="Smanski M.J."/>
            <person name="Chevrette M.G."/>
            <person name="De Carvalho L.P.S."/>
            <person name="Shen B."/>
        </authorList>
    </citation>
    <scope>NUCLEOTIDE SEQUENCE [LARGE SCALE GENOMIC DNA]</scope>
    <source>
        <strain evidence="1 2">NPDC087220</strain>
    </source>
</reference>
<organism evidence="1 2">
    <name type="scientific">Streptomyces toxytricini</name>
    <name type="common">Actinomyces toxytricini</name>
    <dbReference type="NCBI Taxonomy" id="67369"/>
    <lineage>
        <taxon>Bacteria</taxon>
        <taxon>Bacillati</taxon>
        <taxon>Actinomycetota</taxon>
        <taxon>Actinomycetes</taxon>
        <taxon>Kitasatosporales</taxon>
        <taxon>Streptomycetaceae</taxon>
        <taxon>Streptomyces</taxon>
    </lineage>
</organism>
<protein>
    <submittedName>
        <fullName evidence="1">Uncharacterized protein</fullName>
    </submittedName>
</protein>
<dbReference type="Proteomes" id="UP001617351">
    <property type="component" value="Unassembled WGS sequence"/>
</dbReference>
<name>A0ABW8EI90_STRT5</name>
<dbReference type="EMBL" id="JBIUYY010000004">
    <property type="protein sequence ID" value="MFJ2821861.1"/>
    <property type="molecule type" value="Genomic_DNA"/>
</dbReference>
<dbReference type="RefSeq" id="WP_402380081.1">
    <property type="nucleotide sequence ID" value="NZ_JBIUYY010000004.1"/>
</dbReference>
<evidence type="ECO:0000313" key="2">
    <source>
        <dbReference type="Proteomes" id="UP001617351"/>
    </source>
</evidence>